<protein>
    <submittedName>
        <fullName evidence="2">Phospholipase-like protein</fullName>
    </submittedName>
</protein>
<dbReference type="Proteomes" id="UP001151760">
    <property type="component" value="Unassembled WGS sequence"/>
</dbReference>
<comment type="caution">
    <text evidence="2">The sequence shown here is derived from an EMBL/GenBank/DDBJ whole genome shotgun (WGS) entry which is preliminary data.</text>
</comment>
<keyword evidence="3" id="KW-1185">Reference proteome</keyword>
<reference evidence="2" key="1">
    <citation type="journal article" date="2022" name="Int. J. Mol. Sci.">
        <title>Draft Genome of Tanacetum Coccineum: Genomic Comparison of Closely Related Tanacetum-Family Plants.</title>
        <authorList>
            <person name="Yamashiro T."/>
            <person name="Shiraishi A."/>
            <person name="Nakayama K."/>
            <person name="Satake H."/>
        </authorList>
    </citation>
    <scope>NUCLEOTIDE SEQUENCE</scope>
</reference>
<feature type="region of interest" description="Disordered" evidence="1">
    <location>
        <begin position="409"/>
        <end position="430"/>
    </location>
</feature>
<evidence type="ECO:0000256" key="1">
    <source>
        <dbReference type="SAM" id="MobiDB-lite"/>
    </source>
</evidence>
<dbReference type="EMBL" id="BQNB010013654">
    <property type="protein sequence ID" value="GJT18655.1"/>
    <property type="molecule type" value="Genomic_DNA"/>
</dbReference>
<accession>A0ABQ5BUV3</accession>
<dbReference type="InterPro" id="IPR038765">
    <property type="entry name" value="Papain-like_cys_pep_sf"/>
</dbReference>
<dbReference type="Gene3D" id="3.40.395.10">
    <property type="entry name" value="Adenoviral Proteinase, Chain A"/>
    <property type="match status" value="1"/>
</dbReference>
<sequence>MAEIFAKILALRKEVVLVKGDGERITKLERLVNQIVVNQGKGGSSNDLMSTCSRPNIDNVKVTGDGMPIENADGNHVIRIGLHNLVNQGLGGSSNDPMSSCSPADTDNGEVAGAGMGFDNFDGKNDIRNDNQNVVNQGFGGFANDPMELQSSCSRTDMDNGKLACSGMGIDKVDGMNDIPNLNHNCVNQGKGGSANDPMSTCSLTDIDNGEVTCDGMVIDKADGKNEYTYSQRTPSTLDVLIKAMDCANDNPRIDVLQHDNDVDRFIVELNHHLTVDIHVEPVHVYDFADDYMSVLNDEEHEEEHEAKYSLDEMKLIDEEAKLIVKDPLVKQHVDAFIDEQEDKTTVLQENAKHESNKLQYFNVVKDDYKPCLASVFSNVKPKRKKCGVERNYMLWSVKERKKRLAMSLDSPYGQQATTTPAPPKTRSQSERGFHSLKIRSINELMTLEVFAEQLSRPHNFKKEKVTLPDGFTKFLKMQDPLEYRFLWGYQDIAVTRAFWLVLACLDPAKDGWLHDNVYFPVNEPKKHWCLAELHISSGVVTFYDTLESKGISVESYEIKYMFPKVVEQADLYGDCGVWLSLDGGSITSGPAIMTMPSHYFLKLLGFNNHDLPIVEASTGHIIGHTVQVYMENSQSFKNVTIQGNVSSFFVGAYKESLILAAYPNHSLHYAG</sequence>
<gene>
    <name evidence="2" type="ORF">Tco_0877361</name>
</gene>
<proteinExistence type="predicted"/>
<reference evidence="2" key="2">
    <citation type="submission" date="2022-01" db="EMBL/GenBank/DDBJ databases">
        <authorList>
            <person name="Yamashiro T."/>
            <person name="Shiraishi A."/>
            <person name="Satake H."/>
            <person name="Nakayama K."/>
        </authorList>
    </citation>
    <scope>NUCLEOTIDE SEQUENCE</scope>
</reference>
<name>A0ABQ5BUV3_9ASTR</name>
<organism evidence="2 3">
    <name type="scientific">Tanacetum coccineum</name>
    <dbReference type="NCBI Taxonomy" id="301880"/>
    <lineage>
        <taxon>Eukaryota</taxon>
        <taxon>Viridiplantae</taxon>
        <taxon>Streptophyta</taxon>
        <taxon>Embryophyta</taxon>
        <taxon>Tracheophyta</taxon>
        <taxon>Spermatophyta</taxon>
        <taxon>Magnoliopsida</taxon>
        <taxon>eudicotyledons</taxon>
        <taxon>Gunneridae</taxon>
        <taxon>Pentapetalae</taxon>
        <taxon>asterids</taxon>
        <taxon>campanulids</taxon>
        <taxon>Asterales</taxon>
        <taxon>Asteraceae</taxon>
        <taxon>Asteroideae</taxon>
        <taxon>Anthemideae</taxon>
        <taxon>Anthemidinae</taxon>
        <taxon>Tanacetum</taxon>
    </lineage>
</organism>
<evidence type="ECO:0000313" key="3">
    <source>
        <dbReference type="Proteomes" id="UP001151760"/>
    </source>
</evidence>
<evidence type="ECO:0000313" key="2">
    <source>
        <dbReference type="EMBL" id="GJT18655.1"/>
    </source>
</evidence>
<dbReference type="SUPFAM" id="SSF54001">
    <property type="entry name" value="Cysteine proteinases"/>
    <property type="match status" value="1"/>
</dbReference>